<organism evidence="7 8">
    <name type="scientific">Paludibacterium paludis</name>
    <dbReference type="NCBI Taxonomy" id="1225769"/>
    <lineage>
        <taxon>Bacteria</taxon>
        <taxon>Pseudomonadati</taxon>
        <taxon>Pseudomonadota</taxon>
        <taxon>Betaproteobacteria</taxon>
        <taxon>Neisseriales</taxon>
        <taxon>Chromobacteriaceae</taxon>
        <taxon>Paludibacterium</taxon>
    </lineage>
</organism>
<dbReference type="Pfam" id="PF08448">
    <property type="entry name" value="PAS_4"/>
    <property type="match status" value="1"/>
</dbReference>
<dbReference type="CDD" id="cd00130">
    <property type="entry name" value="PAS"/>
    <property type="match status" value="1"/>
</dbReference>
<dbReference type="GO" id="GO:0006355">
    <property type="term" value="P:regulation of DNA-templated transcription"/>
    <property type="evidence" value="ECO:0007669"/>
    <property type="project" value="InterPro"/>
</dbReference>
<dbReference type="Proteomes" id="UP000645257">
    <property type="component" value="Unassembled WGS sequence"/>
</dbReference>
<dbReference type="CDD" id="cd00009">
    <property type="entry name" value="AAA"/>
    <property type="match status" value="1"/>
</dbReference>
<dbReference type="Pfam" id="PF02954">
    <property type="entry name" value="HTH_8"/>
    <property type="match status" value="1"/>
</dbReference>
<dbReference type="GO" id="GO:0043565">
    <property type="term" value="F:sequence-specific DNA binding"/>
    <property type="evidence" value="ECO:0007669"/>
    <property type="project" value="InterPro"/>
</dbReference>
<dbReference type="Gene3D" id="1.10.10.60">
    <property type="entry name" value="Homeodomain-like"/>
    <property type="match status" value="1"/>
</dbReference>
<dbReference type="InterPro" id="IPR009057">
    <property type="entry name" value="Homeodomain-like_sf"/>
</dbReference>
<dbReference type="AlphaFoldDB" id="A0A918P6H4"/>
<dbReference type="PROSITE" id="PS00675">
    <property type="entry name" value="SIGMA54_INTERACT_1"/>
    <property type="match status" value="1"/>
</dbReference>
<dbReference type="Pfam" id="PF25601">
    <property type="entry name" value="AAA_lid_14"/>
    <property type="match status" value="1"/>
</dbReference>
<gene>
    <name evidence="7" type="ORF">GCM10011289_32290</name>
</gene>
<dbReference type="Pfam" id="PF00158">
    <property type="entry name" value="Sigma54_activat"/>
    <property type="match status" value="1"/>
</dbReference>
<accession>A0A918P6H4</accession>
<dbReference type="InterPro" id="IPR027417">
    <property type="entry name" value="P-loop_NTPase"/>
</dbReference>
<evidence type="ECO:0000256" key="2">
    <source>
        <dbReference type="ARBA" id="ARBA00022840"/>
    </source>
</evidence>
<name>A0A918P6H4_9NEIS</name>
<evidence type="ECO:0000256" key="3">
    <source>
        <dbReference type="ARBA" id="ARBA00023015"/>
    </source>
</evidence>
<reference evidence="7" key="1">
    <citation type="journal article" date="2014" name="Int. J. Syst. Evol. Microbiol.">
        <title>Complete genome sequence of Corynebacterium casei LMG S-19264T (=DSM 44701T), isolated from a smear-ripened cheese.</title>
        <authorList>
            <consortium name="US DOE Joint Genome Institute (JGI-PGF)"/>
            <person name="Walter F."/>
            <person name="Albersmeier A."/>
            <person name="Kalinowski J."/>
            <person name="Ruckert C."/>
        </authorList>
    </citation>
    <scope>NUCLEOTIDE SEQUENCE</scope>
    <source>
        <strain evidence="7">KCTC 32182</strain>
    </source>
</reference>
<evidence type="ECO:0000259" key="6">
    <source>
        <dbReference type="PROSITE" id="PS50112"/>
    </source>
</evidence>
<dbReference type="InterPro" id="IPR003593">
    <property type="entry name" value="AAA+_ATPase"/>
</dbReference>
<dbReference type="PANTHER" id="PTHR32071:SF112">
    <property type="entry name" value="REGULATORY PROTEIN"/>
    <property type="match status" value="1"/>
</dbReference>
<dbReference type="RefSeq" id="WP_189536243.1">
    <property type="nucleotide sequence ID" value="NZ_BMYX01000022.1"/>
</dbReference>
<protein>
    <submittedName>
        <fullName evidence="7">Sigma-54-dependent Fis family transcriptional regulator</fullName>
    </submittedName>
</protein>
<evidence type="ECO:0000313" key="8">
    <source>
        <dbReference type="Proteomes" id="UP000645257"/>
    </source>
</evidence>
<keyword evidence="2" id="KW-0067">ATP-binding</keyword>
<proteinExistence type="predicted"/>
<feature type="domain" description="PAS" evidence="6">
    <location>
        <begin position="8"/>
        <end position="77"/>
    </location>
</feature>
<dbReference type="SUPFAM" id="SSF46689">
    <property type="entry name" value="Homeodomain-like"/>
    <property type="match status" value="1"/>
</dbReference>
<dbReference type="Gene3D" id="3.40.50.300">
    <property type="entry name" value="P-loop containing nucleotide triphosphate hydrolases"/>
    <property type="match status" value="1"/>
</dbReference>
<dbReference type="FunFam" id="3.40.50.300:FF:000006">
    <property type="entry name" value="DNA-binding transcriptional regulator NtrC"/>
    <property type="match status" value="1"/>
</dbReference>
<evidence type="ECO:0000259" key="5">
    <source>
        <dbReference type="PROSITE" id="PS50045"/>
    </source>
</evidence>
<dbReference type="InterPro" id="IPR025662">
    <property type="entry name" value="Sigma_54_int_dom_ATP-bd_1"/>
</dbReference>
<dbReference type="PROSITE" id="PS50045">
    <property type="entry name" value="SIGMA54_INTERACT_4"/>
    <property type="match status" value="1"/>
</dbReference>
<dbReference type="EMBL" id="BMYX01000022">
    <property type="protein sequence ID" value="GGY26197.1"/>
    <property type="molecule type" value="Genomic_DNA"/>
</dbReference>
<keyword evidence="4" id="KW-0804">Transcription</keyword>
<dbReference type="NCBIfam" id="TIGR00229">
    <property type="entry name" value="sensory_box"/>
    <property type="match status" value="1"/>
</dbReference>
<feature type="domain" description="Sigma-54 factor interaction" evidence="5">
    <location>
        <begin position="147"/>
        <end position="375"/>
    </location>
</feature>
<reference evidence="7" key="2">
    <citation type="submission" date="2020-09" db="EMBL/GenBank/DDBJ databases">
        <authorList>
            <person name="Sun Q."/>
            <person name="Kim S."/>
        </authorList>
    </citation>
    <scope>NUCLEOTIDE SEQUENCE</scope>
    <source>
        <strain evidence="7">KCTC 32182</strain>
    </source>
</reference>
<dbReference type="InterPro" id="IPR002078">
    <property type="entry name" value="Sigma_54_int"/>
</dbReference>
<dbReference type="PROSITE" id="PS50112">
    <property type="entry name" value="PAS"/>
    <property type="match status" value="1"/>
</dbReference>
<evidence type="ECO:0000256" key="1">
    <source>
        <dbReference type="ARBA" id="ARBA00022741"/>
    </source>
</evidence>
<dbReference type="SUPFAM" id="SSF55785">
    <property type="entry name" value="PYP-like sensor domain (PAS domain)"/>
    <property type="match status" value="1"/>
</dbReference>
<dbReference type="SMART" id="SM00382">
    <property type="entry name" value="AAA"/>
    <property type="match status" value="1"/>
</dbReference>
<dbReference type="InterPro" id="IPR002197">
    <property type="entry name" value="HTH_Fis"/>
</dbReference>
<dbReference type="Gene3D" id="3.30.450.20">
    <property type="entry name" value="PAS domain"/>
    <property type="match status" value="1"/>
</dbReference>
<dbReference type="Gene3D" id="1.10.8.60">
    <property type="match status" value="1"/>
</dbReference>
<dbReference type="SUPFAM" id="SSF52540">
    <property type="entry name" value="P-loop containing nucleoside triphosphate hydrolases"/>
    <property type="match status" value="1"/>
</dbReference>
<keyword evidence="3" id="KW-0805">Transcription regulation</keyword>
<dbReference type="PANTHER" id="PTHR32071">
    <property type="entry name" value="TRANSCRIPTIONAL REGULATORY PROTEIN"/>
    <property type="match status" value="1"/>
</dbReference>
<evidence type="ECO:0000313" key="7">
    <source>
        <dbReference type="EMBL" id="GGY26197.1"/>
    </source>
</evidence>
<dbReference type="InterPro" id="IPR035965">
    <property type="entry name" value="PAS-like_dom_sf"/>
</dbReference>
<keyword evidence="1" id="KW-0547">Nucleotide-binding</keyword>
<dbReference type="InterPro" id="IPR000014">
    <property type="entry name" value="PAS"/>
</dbReference>
<sequence>MDPELRDALAMFAGFFDAVRTPVAVIDVHGRYVYYNEESAVIDGYTCEEALGQHVLSVYPEMTAADSTMLQSLYTGKEYRSNYQVYVNAAGKKVHYVHTTLPLTSRDGRIIGVIEMGRNLSLIHQMNDTLMDLQGQLQGRGKADVRIVTDDPGMLSLIEQARRLAQTSVPVLIYGETGTGKELFARLIHRHSSRADAPFVAVNCAAIPENLLESTLFGTVRGAFTGAEDRRGLLEEARHGTLFLDEINSMPLSVQGKLLRVLQEDTFTRVGSSREERHDARFIAASNESLPSMMRNHRVRRDLLYRLNVGYLKLPPLRERGEDVVLLARHFLARHCARHGLSITSISDAVLERLRRYPWPGNVRMLDNAILRSLILCETGDELDFILLDDAGDEDVWQNEPRRAPAAPLTTHLPVPMPGRSIEEQVDAYEKALLMAVLRQTECLSEAARLCHMPRTTLQYKMRKYGIRYAHSVIDDA</sequence>
<dbReference type="InterPro" id="IPR013656">
    <property type="entry name" value="PAS_4"/>
</dbReference>
<comment type="caution">
    <text evidence="7">The sequence shown here is derived from an EMBL/GenBank/DDBJ whole genome shotgun (WGS) entry which is preliminary data.</text>
</comment>
<dbReference type="InterPro" id="IPR058031">
    <property type="entry name" value="AAA_lid_NorR"/>
</dbReference>
<keyword evidence="8" id="KW-1185">Reference proteome</keyword>
<dbReference type="GO" id="GO:0005524">
    <property type="term" value="F:ATP binding"/>
    <property type="evidence" value="ECO:0007669"/>
    <property type="project" value="UniProtKB-KW"/>
</dbReference>
<evidence type="ECO:0000256" key="4">
    <source>
        <dbReference type="ARBA" id="ARBA00023163"/>
    </source>
</evidence>